<gene>
    <name evidence="1" type="ORF">BJ138DRAFT_1112286</name>
</gene>
<reference evidence="1" key="1">
    <citation type="journal article" date="2021" name="New Phytol.">
        <title>Evolutionary innovations through gain and loss of genes in the ectomycorrhizal Boletales.</title>
        <authorList>
            <person name="Wu G."/>
            <person name="Miyauchi S."/>
            <person name="Morin E."/>
            <person name="Kuo A."/>
            <person name="Drula E."/>
            <person name="Varga T."/>
            <person name="Kohler A."/>
            <person name="Feng B."/>
            <person name="Cao Y."/>
            <person name="Lipzen A."/>
            <person name="Daum C."/>
            <person name="Hundley H."/>
            <person name="Pangilinan J."/>
            <person name="Johnson J."/>
            <person name="Barry K."/>
            <person name="LaButti K."/>
            <person name="Ng V."/>
            <person name="Ahrendt S."/>
            <person name="Min B."/>
            <person name="Choi I.G."/>
            <person name="Park H."/>
            <person name="Plett J.M."/>
            <person name="Magnuson J."/>
            <person name="Spatafora J.W."/>
            <person name="Nagy L.G."/>
            <person name="Henrissat B."/>
            <person name="Grigoriev I.V."/>
            <person name="Yang Z.L."/>
            <person name="Xu J."/>
            <person name="Martin F.M."/>
        </authorList>
    </citation>
    <scope>NUCLEOTIDE SEQUENCE</scope>
    <source>
        <strain evidence="1">ATCC 28755</strain>
    </source>
</reference>
<sequence length="802" mass="87824">MASDLELKTFIDRHRILLGKEREAEIERSSLLLSNCGPKLLEQKGLAIGGLGVTTVNVGLGGKTLVELERPTAYHATPLFPPHTLSATRRPGDLARVEENVSGNTTAKKATKSKKTASTTTDTQSARTAEGVVYKVSDTRIVIAVDASDNSADDLDLPERCRVVKLANSVTYDRMDKAIDQLEKIVIPSTRQSSDKGNYEMTPLIRVLMGISPPSPNLSVSDLQFFDDSLNASQKQAVKFALESPEVACIHGPPGTGKTHTLIEIIRQLTSSAPGDQKPKRILVCGASNLSVDNILERLLALPPSPEKGSDKKMLVKVTRIGHPARVMANDHVLEATLEVKAGRSDQAALAKDVKSELEGTLGVLSGKGKGGKKPRGLERKKMWEEVRVLRKEYRQREGSVVKAVLGESQIVLATCHSAGGWQLRNLAFDVVIIDEATQALEAVCWVPIFKAQKLILAGDPMQLPPTILSTDKHEKERGDKTLTAKTRPSKVAASANQSKVKKSAQPEDTDSNSDSEAESVSGDEMLAEDATIPAVDSDQIKLSGKSKQKEASNRRCLRPPRTLETTLFDRLEKMYGPSIKRMLNVQYRMHASICRFPSKTLYASKLLSHDSVTSHLLKDLSNTKDKIDSQDAETTKEILGTPVVFFDTAGCEYFERLEGDGDEGSRCNENEATVVQNWVEKLVNSGVLASQIAVITPYQAQVTLLTSSLRPKYGPQLEIGTVDGMQGREKQAVIISLVRSNDKREVGFLKEKRRLNVAMTRAKRHLCIVGDSSTVQHGGPYLKKWLAWLEANADVRYAELD</sequence>
<evidence type="ECO:0000313" key="2">
    <source>
        <dbReference type="Proteomes" id="UP000790377"/>
    </source>
</evidence>
<keyword evidence="2" id="KW-1185">Reference proteome</keyword>
<accession>A0ACB8AGY7</accession>
<name>A0ACB8AGY7_9AGAM</name>
<protein>
    <submittedName>
        <fullName evidence="1">AAA domain-containing protein</fullName>
    </submittedName>
</protein>
<organism evidence="1 2">
    <name type="scientific">Hygrophoropsis aurantiaca</name>
    <dbReference type="NCBI Taxonomy" id="72124"/>
    <lineage>
        <taxon>Eukaryota</taxon>
        <taxon>Fungi</taxon>
        <taxon>Dikarya</taxon>
        <taxon>Basidiomycota</taxon>
        <taxon>Agaricomycotina</taxon>
        <taxon>Agaricomycetes</taxon>
        <taxon>Agaricomycetidae</taxon>
        <taxon>Boletales</taxon>
        <taxon>Coniophorineae</taxon>
        <taxon>Hygrophoropsidaceae</taxon>
        <taxon>Hygrophoropsis</taxon>
    </lineage>
</organism>
<evidence type="ECO:0000313" key="1">
    <source>
        <dbReference type="EMBL" id="KAH7912490.1"/>
    </source>
</evidence>
<proteinExistence type="predicted"/>
<dbReference type="Proteomes" id="UP000790377">
    <property type="component" value="Unassembled WGS sequence"/>
</dbReference>
<dbReference type="EMBL" id="MU267650">
    <property type="protein sequence ID" value="KAH7912490.1"/>
    <property type="molecule type" value="Genomic_DNA"/>
</dbReference>
<comment type="caution">
    <text evidence="1">The sequence shown here is derived from an EMBL/GenBank/DDBJ whole genome shotgun (WGS) entry which is preliminary data.</text>
</comment>